<dbReference type="Pfam" id="PF06042">
    <property type="entry name" value="NTP_transf_6"/>
    <property type="match status" value="1"/>
</dbReference>
<gene>
    <name evidence="1" type="ORF">ABS361_09225</name>
</gene>
<dbReference type="PANTHER" id="PTHR39166:SF1">
    <property type="entry name" value="BLL1166 PROTEIN"/>
    <property type="match status" value="1"/>
</dbReference>
<dbReference type="EMBL" id="CP158568">
    <property type="protein sequence ID" value="XBY46373.1"/>
    <property type="molecule type" value="Genomic_DNA"/>
</dbReference>
<sequence length="205" mass="22250">MSASTAAAAVPSADLEARLIAIVRADPGLMALLGALRDLDLPQWRITSGAIYQTVWNALTGLPRGTGLKDYDVIYFDPSDPSYEAEDAVIRRVEAATAGLADVLAGPVEVRNQARVHLWFEQRFGFPYPPLASADESLIRYASKTHAVAVRLEADGRIDVCAPFGLQDIFGLIIRPNYVGDNRKTHHAKGARAAAIWPGITVIDW</sequence>
<dbReference type="InterPro" id="IPR009267">
    <property type="entry name" value="NTP_transf_6"/>
</dbReference>
<reference evidence="1" key="1">
    <citation type="submission" date="2024-06" db="EMBL/GenBank/DDBJ databases">
        <title>Methylostella associata gen. nov., sp. nov., a novel Ancalomicrobiaceae-affiliated facultatively methylotrophic bacteria that feed on methanotrophs of the genus Methylococcus.</title>
        <authorList>
            <person name="Saltykova V."/>
            <person name="Danilova O.V."/>
            <person name="Oshkin I.Y."/>
            <person name="Belova S.E."/>
            <person name="Pimenov N.V."/>
            <person name="Dedysh S.N."/>
        </authorList>
    </citation>
    <scope>NUCLEOTIDE SEQUENCE</scope>
    <source>
        <strain evidence="1">S20</strain>
    </source>
</reference>
<accession>A0AAU7XEY9</accession>
<name>A0AAU7XEY9_9HYPH</name>
<organism evidence="1">
    <name type="scientific">Methyloraptor flagellatus</name>
    <dbReference type="NCBI Taxonomy" id="3162530"/>
    <lineage>
        <taxon>Bacteria</taxon>
        <taxon>Pseudomonadati</taxon>
        <taxon>Pseudomonadota</taxon>
        <taxon>Alphaproteobacteria</taxon>
        <taxon>Hyphomicrobiales</taxon>
        <taxon>Ancalomicrobiaceae</taxon>
        <taxon>Methyloraptor</taxon>
    </lineage>
</organism>
<dbReference type="RefSeq" id="WP_407051469.1">
    <property type="nucleotide sequence ID" value="NZ_CP158568.1"/>
</dbReference>
<evidence type="ECO:0000313" key="1">
    <source>
        <dbReference type="EMBL" id="XBY46373.1"/>
    </source>
</evidence>
<dbReference type="KEGG" id="mflg:ABS361_09225"/>
<dbReference type="AlphaFoldDB" id="A0AAU7XEY9"/>
<dbReference type="PANTHER" id="PTHR39166">
    <property type="entry name" value="BLL1166 PROTEIN"/>
    <property type="match status" value="1"/>
</dbReference>
<proteinExistence type="predicted"/>
<protein>
    <submittedName>
        <fullName evidence="1">Nucleotidyltransferase family protein</fullName>
    </submittedName>
</protein>